<sequence>MQFAEPASRLRPLSIPSLLSKRGLQLSQQFEAFCIHVKAPGVSLDRSSLPTRSPLRRRTRC</sequence>
<evidence type="ECO:0000313" key="1">
    <source>
        <dbReference type="EMBL" id="ASN67995.1"/>
    </source>
</evidence>
<reference evidence="1" key="1">
    <citation type="submission" date="2017-06" db="EMBL/GenBank/DDBJ databases">
        <title>Novel phages from South African skin metaviromes.</title>
        <authorList>
            <person name="van Zyl L.J."/>
            <person name="Abrahams Y."/>
            <person name="Stander E.A."/>
            <person name="Kirby B.M."/>
            <person name="Clavaud C."/>
            <person name="Farcet C."/>
            <person name="Breton L."/>
            <person name="Trindade M.I."/>
        </authorList>
    </citation>
    <scope>NUCLEOTIDE SEQUENCE</scope>
</reference>
<protein>
    <submittedName>
        <fullName evidence="1">Uncharacterized protein</fullName>
    </submittedName>
</protein>
<gene>
    <name evidence="1" type="ORF">3S4_69</name>
</gene>
<accession>A0A2H4IZH8</accession>
<dbReference type="EMBL" id="MF417869">
    <property type="protein sequence ID" value="ASN67995.1"/>
    <property type="molecule type" value="Genomic_DNA"/>
</dbReference>
<organism evidence="1">
    <name type="scientific">uncultured Caudovirales phage</name>
    <dbReference type="NCBI Taxonomy" id="2100421"/>
    <lineage>
        <taxon>Viruses</taxon>
        <taxon>Duplodnaviria</taxon>
        <taxon>Heunggongvirae</taxon>
        <taxon>Uroviricota</taxon>
        <taxon>Caudoviricetes</taxon>
        <taxon>Peduoviridae</taxon>
        <taxon>Maltschvirus</taxon>
        <taxon>Maltschvirus maltsch</taxon>
    </lineage>
</organism>
<name>A0A2H4IZH8_9CAUD</name>
<proteinExistence type="predicted"/>